<evidence type="ECO:0000259" key="1">
    <source>
        <dbReference type="Pfam" id="PF16998"/>
    </source>
</evidence>
<dbReference type="Pfam" id="PF16998">
    <property type="entry name" value="17kDa_Anti_2"/>
    <property type="match status" value="1"/>
</dbReference>
<dbReference type="Proteomes" id="UP000198418">
    <property type="component" value="Unassembled WGS sequence"/>
</dbReference>
<keyword evidence="3" id="KW-1185">Reference proteome</keyword>
<dbReference type="AlphaFoldDB" id="A0A212RWS1"/>
<reference evidence="3" key="1">
    <citation type="submission" date="2017-06" db="EMBL/GenBank/DDBJ databases">
        <authorList>
            <person name="Varghese N."/>
            <person name="Submissions S."/>
        </authorList>
    </citation>
    <scope>NUCLEOTIDE SEQUENCE [LARGE SCALE GENOMIC DNA]</scope>
    <source>
        <strain evidence="3">DSM 137</strain>
    </source>
</reference>
<protein>
    <submittedName>
        <fullName evidence="2">Surface antigen</fullName>
    </submittedName>
</protein>
<evidence type="ECO:0000313" key="3">
    <source>
        <dbReference type="Proteomes" id="UP000198418"/>
    </source>
</evidence>
<accession>A0A212RWS1</accession>
<proteinExistence type="predicted"/>
<organism evidence="2 3">
    <name type="scientific">Rhodoblastus acidophilus</name>
    <name type="common">Rhodopseudomonas acidophila</name>
    <dbReference type="NCBI Taxonomy" id="1074"/>
    <lineage>
        <taxon>Bacteria</taxon>
        <taxon>Pseudomonadati</taxon>
        <taxon>Pseudomonadota</taxon>
        <taxon>Alphaproteobacteria</taxon>
        <taxon>Hyphomicrobiales</taxon>
        <taxon>Rhodoblastaceae</taxon>
        <taxon>Rhodoblastus</taxon>
    </lineage>
</organism>
<name>A0A212RWS1_RHOAC</name>
<sequence length="173" mass="18013">MDLSPDYARLLVRSRSLPSKTPPRGLLFFPLVHAACVRACLAAALAPLFGCSGPLGPDVDMQATGSIAPAPAPAPAKAALPAALDAEDRRRALGAFGIALDPQGNGATVHWDNPVSKAHGMVTPVGFAYPDNGVICRKFSARFQTAAGVDSRAGAACRDKDADWTLKEIHKAD</sequence>
<feature type="domain" description="Surface antigen" evidence="1">
    <location>
        <begin position="102"/>
        <end position="171"/>
    </location>
</feature>
<dbReference type="InterPro" id="IPR032635">
    <property type="entry name" value="Anti_2"/>
</dbReference>
<evidence type="ECO:0000313" key="2">
    <source>
        <dbReference type="EMBL" id="SNB77061.1"/>
    </source>
</evidence>
<gene>
    <name evidence="2" type="ORF">SAMN06265338_10871</name>
</gene>
<dbReference type="EMBL" id="FYDG01000008">
    <property type="protein sequence ID" value="SNB77061.1"/>
    <property type="molecule type" value="Genomic_DNA"/>
</dbReference>